<dbReference type="EMBL" id="BK015951">
    <property type="protein sequence ID" value="DAF86682.1"/>
    <property type="molecule type" value="Genomic_DNA"/>
</dbReference>
<dbReference type="InterPro" id="IPR027417">
    <property type="entry name" value="P-loop_NTPase"/>
</dbReference>
<evidence type="ECO:0000259" key="1">
    <source>
        <dbReference type="Pfam" id="PF20441"/>
    </source>
</evidence>
<organism evidence="2">
    <name type="scientific">Siphoviridae sp. ctTgb17</name>
    <dbReference type="NCBI Taxonomy" id="2825521"/>
    <lineage>
        <taxon>Viruses</taxon>
        <taxon>Duplodnaviria</taxon>
        <taxon>Heunggongvirae</taxon>
        <taxon>Uroviricota</taxon>
        <taxon>Caudoviricetes</taxon>
    </lineage>
</organism>
<protein>
    <submittedName>
        <fullName evidence="2">Large Terminase</fullName>
    </submittedName>
</protein>
<proteinExistence type="predicted"/>
<evidence type="ECO:0000313" key="2">
    <source>
        <dbReference type="EMBL" id="DAF86682.1"/>
    </source>
</evidence>
<dbReference type="Gene3D" id="3.40.50.300">
    <property type="entry name" value="P-loop containing nucleotide triphosphate hydrolases"/>
    <property type="match status" value="1"/>
</dbReference>
<dbReference type="Pfam" id="PF20441">
    <property type="entry name" value="TerL_nuclease"/>
    <property type="match status" value="1"/>
</dbReference>
<accession>A0A8S5TWV1</accession>
<dbReference type="SUPFAM" id="SSF52540">
    <property type="entry name" value="P-loop containing nucleoside triphosphate hydrolases"/>
    <property type="match status" value="1"/>
</dbReference>
<sequence>MPRASEKAVPEKLGRQTPTAAVVLPYTTTHGQEAIDLYNTTGRTAQQWQQLLLYDILAENEDGLWVHTKFGYSVPRRNGKNEIAAMRELYGLQRGENILHTAHRTTTSHAAWERLCSLLDKAKIEYRSIRASGRESIRLKSGEGRIEFRTRSSKGGLGEGFDLLIIDEAQEYTDDQESALKYVVTDSRDPQTLFCGTPPTPVSSGTVFLKLRNAALQGETQNTGWAEWGVEQQTDPHDVAAWYETNPSLGTIFTERSITDEIGSDPIDFNIQRLGLWLRYNQKSAISKAEWEELKVAALPELKGRLYAGIKFSPDGASAALSIAVRTADNKIFVEAIDCRPTRAGSGWLLDFLSKAQFAAVAVDGASGQQLLADAMKAAHLKAPVLPTVKQIITANAAFEQALFAKSLCHAGQPSLVQVASNCEKRAIGTNGGFGYRSLTEGGHIELLDSIILACWQCSEGKEKRRQRTSY</sequence>
<feature type="domain" description="Terminase large subunit-like endonuclease" evidence="1">
    <location>
        <begin position="231"/>
        <end position="341"/>
    </location>
</feature>
<dbReference type="GO" id="GO:0004519">
    <property type="term" value="F:endonuclease activity"/>
    <property type="evidence" value="ECO:0007669"/>
    <property type="project" value="InterPro"/>
</dbReference>
<dbReference type="InterPro" id="IPR046462">
    <property type="entry name" value="TerL_nuclease"/>
</dbReference>
<reference evidence="2" key="1">
    <citation type="journal article" date="2021" name="Proc. Natl. Acad. Sci. U.S.A.">
        <title>A Catalog of Tens of Thousands of Viruses from Human Metagenomes Reveals Hidden Associations with Chronic Diseases.</title>
        <authorList>
            <person name="Tisza M.J."/>
            <person name="Buck C.B."/>
        </authorList>
    </citation>
    <scope>NUCLEOTIDE SEQUENCE</scope>
    <source>
        <strain evidence="2">CtTgb17</strain>
    </source>
</reference>
<name>A0A8S5TWV1_9CAUD</name>